<reference evidence="2" key="1">
    <citation type="journal article" date="2019" name="MBio">
        <title>Virus Genomes from Deep Sea Sediments Expand the Ocean Megavirome and Support Independent Origins of Viral Gigantism.</title>
        <authorList>
            <person name="Backstrom D."/>
            <person name="Yutin N."/>
            <person name="Jorgensen S.L."/>
            <person name="Dharamshi J."/>
            <person name="Homa F."/>
            <person name="Zaremba-Niedwiedzka K."/>
            <person name="Spang A."/>
            <person name="Wolf Y.I."/>
            <person name="Koonin E.V."/>
            <person name="Ettema T.J."/>
        </authorList>
    </citation>
    <scope>NUCLEOTIDE SEQUENCE</scope>
</reference>
<dbReference type="Pfam" id="PF03031">
    <property type="entry name" value="NIF"/>
    <property type="match status" value="1"/>
</dbReference>
<feature type="domain" description="FCP1 homology" evidence="1">
    <location>
        <begin position="1"/>
        <end position="168"/>
    </location>
</feature>
<sequence length="206" mass="24776">MAKINIVLDMDGTLISEDELNVVYPRPHLKIFLRFCFECFETVSIWTNACEKWFQIVNRAVFIPLLDEINEENETDYKFHVVYTEKRSSNIFIQTEGFYSEGYYQIKRLRKLWRHKSLPHTRRNTIVIDDTPSTYEENYGNGIPIKAWHWKSVFDEELLYIAQYLTILIRQFKEIGNVRHIEKRWWKDEIPSLKVSEKIEEDASET</sequence>
<dbReference type="InterPro" id="IPR023214">
    <property type="entry name" value="HAD_sf"/>
</dbReference>
<dbReference type="PROSITE" id="PS50969">
    <property type="entry name" value="FCP1"/>
    <property type="match status" value="1"/>
</dbReference>
<protein>
    <submittedName>
        <fullName evidence="2">Ctd-like (NLI interacting factor-like) phosphatase</fullName>
    </submittedName>
</protein>
<organism evidence="2">
    <name type="scientific">Pithovirus LCPAC304</name>
    <dbReference type="NCBI Taxonomy" id="2506594"/>
    <lineage>
        <taxon>Viruses</taxon>
        <taxon>Pithoviruses</taxon>
    </lineage>
</organism>
<dbReference type="SMART" id="SM00577">
    <property type="entry name" value="CPDc"/>
    <property type="match status" value="1"/>
</dbReference>
<evidence type="ECO:0000259" key="1">
    <source>
        <dbReference type="PROSITE" id="PS50969"/>
    </source>
</evidence>
<proteinExistence type="predicted"/>
<dbReference type="InterPro" id="IPR036412">
    <property type="entry name" value="HAD-like_sf"/>
</dbReference>
<accession>A0A481Z879</accession>
<dbReference type="PANTHER" id="PTHR12210">
    <property type="entry name" value="DULLARD PROTEIN PHOSPHATASE"/>
    <property type="match status" value="1"/>
</dbReference>
<dbReference type="SUPFAM" id="SSF56784">
    <property type="entry name" value="HAD-like"/>
    <property type="match status" value="1"/>
</dbReference>
<dbReference type="InterPro" id="IPR004274">
    <property type="entry name" value="FCP1_dom"/>
</dbReference>
<dbReference type="EMBL" id="MK500567">
    <property type="protein sequence ID" value="QBK92118.1"/>
    <property type="molecule type" value="Genomic_DNA"/>
</dbReference>
<dbReference type="InterPro" id="IPR050365">
    <property type="entry name" value="TIM50"/>
</dbReference>
<name>A0A481Z879_9VIRU</name>
<gene>
    <name evidence="2" type="ORF">LCPAC304_04650</name>
</gene>
<evidence type="ECO:0000313" key="2">
    <source>
        <dbReference type="EMBL" id="QBK92118.1"/>
    </source>
</evidence>
<dbReference type="Gene3D" id="3.40.50.1000">
    <property type="entry name" value="HAD superfamily/HAD-like"/>
    <property type="match status" value="1"/>
</dbReference>